<keyword evidence="6 10" id="KW-0472">Membrane</keyword>
<dbReference type="Pfam" id="PF00001">
    <property type="entry name" value="7tm_1"/>
    <property type="match status" value="1"/>
</dbReference>
<dbReference type="PROSITE" id="PS50262">
    <property type="entry name" value="G_PROTEIN_RECEP_F1_2"/>
    <property type="match status" value="1"/>
</dbReference>
<feature type="transmembrane region" description="Helical" evidence="10">
    <location>
        <begin position="47"/>
        <end position="69"/>
    </location>
</feature>
<accession>A0AAV4EMV9</accession>
<evidence type="ECO:0000256" key="1">
    <source>
        <dbReference type="ARBA" id="ARBA00004651"/>
    </source>
</evidence>
<comment type="subcellular location">
    <subcellularLocation>
        <location evidence="1">Cell membrane</location>
        <topology evidence="1">Multi-pass membrane protein</topology>
    </subcellularLocation>
</comment>
<dbReference type="EMBL" id="BMAT01007328">
    <property type="protein sequence ID" value="GFR62209.1"/>
    <property type="molecule type" value="Genomic_DNA"/>
</dbReference>
<keyword evidence="7" id="KW-0675">Receptor</keyword>
<evidence type="ECO:0000256" key="2">
    <source>
        <dbReference type="ARBA" id="ARBA00022475"/>
    </source>
</evidence>
<dbReference type="InterPro" id="IPR000276">
    <property type="entry name" value="GPCR_Rhodpsn"/>
</dbReference>
<dbReference type="CDD" id="cd00637">
    <property type="entry name" value="7tm_classA_rhodopsin-like"/>
    <property type="match status" value="1"/>
</dbReference>
<sequence>MSELWENTTTDANRTNRTGEEDNGSRFGGNRFRFPVPDDGYYAVFDIFQMTVLTTTLVLSSIGNGFVVWTSSKNVIQRQYARLHVLLVSLALSDLLQGPCQIMPQLVRTILKTWSLGDSICRIHALTRSMLANVSVSTLAIITLER</sequence>
<keyword evidence="4 10" id="KW-1133">Transmembrane helix</keyword>
<dbReference type="Proteomes" id="UP000762676">
    <property type="component" value="Unassembled WGS sequence"/>
</dbReference>
<feature type="region of interest" description="Disordered" evidence="9">
    <location>
        <begin position="1"/>
        <end position="30"/>
    </location>
</feature>
<feature type="compositionally biased region" description="Low complexity" evidence="9">
    <location>
        <begin position="7"/>
        <end position="16"/>
    </location>
</feature>
<proteinExistence type="predicted"/>
<dbReference type="SUPFAM" id="SSF81321">
    <property type="entry name" value="Family A G protein-coupled receptor-like"/>
    <property type="match status" value="1"/>
</dbReference>
<feature type="domain" description="G-protein coupled receptors family 1 profile" evidence="11">
    <location>
        <begin position="63"/>
        <end position="146"/>
    </location>
</feature>
<protein>
    <submittedName>
        <fullName evidence="12">Long-wavelength rhodopsin</fullName>
    </submittedName>
</protein>
<dbReference type="InterPro" id="IPR050569">
    <property type="entry name" value="TAAR"/>
</dbReference>
<evidence type="ECO:0000256" key="10">
    <source>
        <dbReference type="SAM" id="Phobius"/>
    </source>
</evidence>
<evidence type="ECO:0000256" key="9">
    <source>
        <dbReference type="SAM" id="MobiDB-lite"/>
    </source>
</evidence>
<dbReference type="PANTHER" id="PTHR24249">
    <property type="entry name" value="HISTAMINE RECEPTOR-RELATED G-PROTEIN COUPLED RECEPTOR"/>
    <property type="match status" value="1"/>
</dbReference>
<keyword evidence="5" id="KW-0297">G-protein coupled receptor</keyword>
<dbReference type="GO" id="GO:0004930">
    <property type="term" value="F:G protein-coupled receptor activity"/>
    <property type="evidence" value="ECO:0007669"/>
    <property type="project" value="UniProtKB-KW"/>
</dbReference>
<dbReference type="InterPro" id="IPR017452">
    <property type="entry name" value="GPCR_Rhodpsn_7TM"/>
</dbReference>
<evidence type="ECO:0000256" key="5">
    <source>
        <dbReference type="ARBA" id="ARBA00023040"/>
    </source>
</evidence>
<evidence type="ECO:0000256" key="7">
    <source>
        <dbReference type="ARBA" id="ARBA00023170"/>
    </source>
</evidence>
<dbReference type="GO" id="GO:0005886">
    <property type="term" value="C:plasma membrane"/>
    <property type="evidence" value="ECO:0007669"/>
    <property type="project" value="UniProtKB-SubCell"/>
</dbReference>
<evidence type="ECO:0000256" key="8">
    <source>
        <dbReference type="ARBA" id="ARBA00023224"/>
    </source>
</evidence>
<keyword evidence="3 10" id="KW-0812">Transmembrane</keyword>
<evidence type="ECO:0000256" key="4">
    <source>
        <dbReference type="ARBA" id="ARBA00022989"/>
    </source>
</evidence>
<name>A0AAV4EMV9_9GAST</name>
<comment type="caution">
    <text evidence="12">The sequence shown here is derived from an EMBL/GenBank/DDBJ whole genome shotgun (WGS) entry which is preliminary data.</text>
</comment>
<keyword evidence="13" id="KW-1185">Reference proteome</keyword>
<organism evidence="12 13">
    <name type="scientific">Elysia marginata</name>
    <dbReference type="NCBI Taxonomy" id="1093978"/>
    <lineage>
        <taxon>Eukaryota</taxon>
        <taxon>Metazoa</taxon>
        <taxon>Spiralia</taxon>
        <taxon>Lophotrochozoa</taxon>
        <taxon>Mollusca</taxon>
        <taxon>Gastropoda</taxon>
        <taxon>Heterobranchia</taxon>
        <taxon>Euthyneura</taxon>
        <taxon>Panpulmonata</taxon>
        <taxon>Sacoglossa</taxon>
        <taxon>Placobranchoidea</taxon>
        <taxon>Plakobranchidae</taxon>
        <taxon>Elysia</taxon>
    </lineage>
</organism>
<evidence type="ECO:0000259" key="11">
    <source>
        <dbReference type="PROSITE" id="PS50262"/>
    </source>
</evidence>
<dbReference type="Gene3D" id="1.20.1070.10">
    <property type="entry name" value="Rhodopsin 7-helix transmembrane proteins"/>
    <property type="match status" value="1"/>
</dbReference>
<keyword evidence="2" id="KW-1003">Cell membrane</keyword>
<evidence type="ECO:0000256" key="6">
    <source>
        <dbReference type="ARBA" id="ARBA00023136"/>
    </source>
</evidence>
<evidence type="ECO:0000256" key="3">
    <source>
        <dbReference type="ARBA" id="ARBA00022692"/>
    </source>
</evidence>
<evidence type="ECO:0000313" key="12">
    <source>
        <dbReference type="EMBL" id="GFR62209.1"/>
    </source>
</evidence>
<keyword evidence="8" id="KW-0807">Transducer</keyword>
<dbReference type="AlphaFoldDB" id="A0AAV4EMV9"/>
<gene>
    <name evidence="12" type="ORF">ElyMa_003577000</name>
</gene>
<reference evidence="12 13" key="1">
    <citation type="journal article" date="2021" name="Elife">
        <title>Chloroplast acquisition without the gene transfer in kleptoplastic sea slugs, Plakobranchus ocellatus.</title>
        <authorList>
            <person name="Maeda T."/>
            <person name="Takahashi S."/>
            <person name="Yoshida T."/>
            <person name="Shimamura S."/>
            <person name="Takaki Y."/>
            <person name="Nagai Y."/>
            <person name="Toyoda A."/>
            <person name="Suzuki Y."/>
            <person name="Arimoto A."/>
            <person name="Ishii H."/>
            <person name="Satoh N."/>
            <person name="Nishiyama T."/>
            <person name="Hasebe M."/>
            <person name="Maruyama T."/>
            <person name="Minagawa J."/>
            <person name="Obokata J."/>
            <person name="Shigenobu S."/>
        </authorList>
    </citation>
    <scope>NUCLEOTIDE SEQUENCE [LARGE SCALE GENOMIC DNA]</scope>
</reference>
<evidence type="ECO:0000313" key="13">
    <source>
        <dbReference type="Proteomes" id="UP000762676"/>
    </source>
</evidence>